<dbReference type="InterPro" id="IPR002942">
    <property type="entry name" value="S4_RNA-bd"/>
</dbReference>
<name>A0A5R9ELY7_9LACT</name>
<dbReference type="Pfam" id="PF17774">
    <property type="entry name" value="YlmH_RBD"/>
    <property type="match status" value="1"/>
</dbReference>
<reference evidence="3 4" key="1">
    <citation type="submission" date="2019-05" db="EMBL/GenBank/DDBJ databases">
        <title>The metagenome of a microbial culture collection derived from dairy environment covers the genomic content of the human microbiome.</title>
        <authorList>
            <person name="Roder T."/>
            <person name="Wuthrich D."/>
            <person name="Sattari Z."/>
            <person name="Von Ah U."/>
            <person name="Bar C."/>
            <person name="Ronchi F."/>
            <person name="Macpherson A.J."/>
            <person name="Ganal-Vonarburg S.C."/>
            <person name="Bruggmann R."/>
            <person name="Vergeres G."/>
        </authorList>
    </citation>
    <scope>NUCLEOTIDE SEQUENCE [LARGE SCALE GENOMIC DNA]</scope>
    <source>
        <strain evidence="3 4">FAM 24227</strain>
    </source>
</reference>
<dbReference type="EMBL" id="VBSP01000002">
    <property type="protein sequence ID" value="TLQ49358.1"/>
    <property type="molecule type" value="Genomic_DNA"/>
</dbReference>
<dbReference type="Pfam" id="PF21278">
    <property type="entry name" value="YlmH_1st"/>
    <property type="match status" value="1"/>
</dbReference>
<evidence type="ECO:0000313" key="3">
    <source>
        <dbReference type="EMBL" id="TLQ49358.1"/>
    </source>
</evidence>
<feature type="domain" description="RNA-binding S4" evidence="2">
    <location>
        <begin position="183"/>
        <end position="243"/>
    </location>
</feature>
<sequence length="260" mass="30121">MSDDIYQHYRPEEQPFIDKVFGWIDQVDLTYAPYTTVFLTPREKMIVEQLVASRDEISVIFRGGYEGAERKQACIYPQYYEPNDEDFTIVLFNIKYPEKFGNLTHGRILGTFISTGIERERIGDIITDGTNWHALVDASISDYLKTQVTKIANVGVQLEELSFDDILTSQEQWEVKHVISSSLRLDTLLSKVYNFSRQRAKNSVSQGDVKVNFVPMERPDVEIGINDIISLRKFGRFWINDIEGMTKKDNYRLNVNVLLK</sequence>
<dbReference type="InterPro" id="IPR012677">
    <property type="entry name" value="Nucleotide-bd_a/b_plait_sf"/>
</dbReference>
<evidence type="ECO:0000256" key="1">
    <source>
        <dbReference type="PROSITE-ProRule" id="PRU00182"/>
    </source>
</evidence>
<dbReference type="Gene3D" id="3.10.290.10">
    <property type="entry name" value="RNA-binding S4 domain"/>
    <property type="match status" value="1"/>
</dbReference>
<dbReference type="SUPFAM" id="SSF55174">
    <property type="entry name" value="Alpha-L RNA-binding motif"/>
    <property type="match status" value="1"/>
</dbReference>
<dbReference type="OrthoDB" id="9812787at2"/>
<dbReference type="GO" id="GO:0003723">
    <property type="term" value="F:RNA binding"/>
    <property type="evidence" value="ECO:0007669"/>
    <property type="project" value="UniProtKB-KW"/>
</dbReference>
<dbReference type="Proteomes" id="UP000306420">
    <property type="component" value="Unassembled WGS sequence"/>
</dbReference>
<organism evidence="3 4">
    <name type="scientific">Ruoffia tabacinasalis</name>
    <dbReference type="NCBI Taxonomy" id="87458"/>
    <lineage>
        <taxon>Bacteria</taxon>
        <taxon>Bacillati</taxon>
        <taxon>Bacillota</taxon>
        <taxon>Bacilli</taxon>
        <taxon>Lactobacillales</taxon>
        <taxon>Aerococcaceae</taxon>
        <taxon>Ruoffia</taxon>
    </lineage>
</organism>
<dbReference type="PROSITE" id="PS50889">
    <property type="entry name" value="S4"/>
    <property type="match status" value="1"/>
</dbReference>
<proteinExistence type="predicted"/>
<dbReference type="SMART" id="SM00363">
    <property type="entry name" value="S4"/>
    <property type="match status" value="1"/>
</dbReference>
<dbReference type="RefSeq" id="WP_138403640.1">
    <property type="nucleotide sequence ID" value="NZ_VBSP01000002.1"/>
</dbReference>
<dbReference type="CDD" id="cd00165">
    <property type="entry name" value="S4"/>
    <property type="match status" value="1"/>
</dbReference>
<protein>
    <submittedName>
        <fullName evidence="3">RNA-binding protein</fullName>
    </submittedName>
</protein>
<dbReference type="Gene3D" id="3.30.70.330">
    <property type="match status" value="1"/>
</dbReference>
<keyword evidence="1" id="KW-0694">RNA-binding</keyword>
<accession>A0A5R9ELY7</accession>
<dbReference type="InterPro" id="IPR036986">
    <property type="entry name" value="S4_RNA-bd_sf"/>
</dbReference>
<dbReference type="AlphaFoldDB" id="A0A5R9ELY7"/>
<dbReference type="InterPro" id="IPR048443">
    <property type="entry name" value="RqcP2_N"/>
</dbReference>
<evidence type="ECO:0000259" key="2">
    <source>
        <dbReference type="SMART" id="SM00363"/>
    </source>
</evidence>
<comment type="caution">
    <text evidence="3">The sequence shown here is derived from an EMBL/GenBank/DDBJ whole genome shotgun (WGS) entry which is preliminary data.</text>
</comment>
<evidence type="ECO:0000313" key="4">
    <source>
        <dbReference type="Proteomes" id="UP000306420"/>
    </source>
</evidence>
<dbReference type="InterPro" id="IPR040591">
    <property type="entry name" value="RqcP2_RBD"/>
</dbReference>
<dbReference type="Gene3D" id="3.30.1370.160">
    <property type="match status" value="1"/>
</dbReference>
<gene>
    <name evidence="3" type="ORF">FEZ33_01615</name>
</gene>